<accession>A0ACB8TFA0</accession>
<comment type="caution">
    <text evidence="1">The sequence shown here is derived from an EMBL/GenBank/DDBJ whole genome shotgun (WGS) entry which is preliminary data.</text>
</comment>
<evidence type="ECO:0000313" key="1">
    <source>
        <dbReference type="EMBL" id="KAI0067045.1"/>
    </source>
</evidence>
<gene>
    <name evidence="1" type="ORF">BV25DRAFT_1272818</name>
</gene>
<name>A0ACB8TFA0_9AGAM</name>
<keyword evidence="2" id="KW-1185">Reference proteome</keyword>
<protein>
    <submittedName>
        <fullName evidence="1">NAD-binding protein</fullName>
    </submittedName>
</protein>
<evidence type="ECO:0000313" key="2">
    <source>
        <dbReference type="Proteomes" id="UP000814140"/>
    </source>
</evidence>
<dbReference type="Proteomes" id="UP000814140">
    <property type="component" value="Unassembled WGS sequence"/>
</dbReference>
<reference evidence="1" key="1">
    <citation type="submission" date="2021-03" db="EMBL/GenBank/DDBJ databases">
        <authorList>
            <consortium name="DOE Joint Genome Institute"/>
            <person name="Ahrendt S."/>
            <person name="Looney B.P."/>
            <person name="Miyauchi S."/>
            <person name="Morin E."/>
            <person name="Drula E."/>
            <person name="Courty P.E."/>
            <person name="Chicoki N."/>
            <person name="Fauchery L."/>
            <person name="Kohler A."/>
            <person name="Kuo A."/>
            <person name="Labutti K."/>
            <person name="Pangilinan J."/>
            <person name="Lipzen A."/>
            <person name="Riley R."/>
            <person name="Andreopoulos W."/>
            <person name="He G."/>
            <person name="Johnson J."/>
            <person name="Barry K.W."/>
            <person name="Grigoriev I.V."/>
            <person name="Nagy L."/>
            <person name="Hibbett D."/>
            <person name="Henrissat B."/>
            <person name="Matheny P.B."/>
            <person name="Labbe J."/>
            <person name="Martin F."/>
        </authorList>
    </citation>
    <scope>NUCLEOTIDE SEQUENCE</scope>
    <source>
        <strain evidence="1">HHB10654</strain>
    </source>
</reference>
<reference evidence="1" key="2">
    <citation type="journal article" date="2022" name="New Phytol.">
        <title>Evolutionary transition to the ectomycorrhizal habit in the genomes of a hyperdiverse lineage of mushroom-forming fungi.</title>
        <authorList>
            <person name="Looney B."/>
            <person name="Miyauchi S."/>
            <person name="Morin E."/>
            <person name="Drula E."/>
            <person name="Courty P.E."/>
            <person name="Kohler A."/>
            <person name="Kuo A."/>
            <person name="LaButti K."/>
            <person name="Pangilinan J."/>
            <person name="Lipzen A."/>
            <person name="Riley R."/>
            <person name="Andreopoulos W."/>
            <person name="He G."/>
            <person name="Johnson J."/>
            <person name="Nolan M."/>
            <person name="Tritt A."/>
            <person name="Barry K.W."/>
            <person name="Grigoriev I.V."/>
            <person name="Nagy L.G."/>
            <person name="Hibbett D."/>
            <person name="Henrissat B."/>
            <person name="Matheny P.B."/>
            <person name="Labbe J."/>
            <person name="Martin F.M."/>
        </authorList>
    </citation>
    <scope>NUCLEOTIDE SEQUENCE</scope>
    <source>
        <strain evidence="1">HHB10654</strain>
    </source>
</reference>
<sequence length="260" mass="27363">MSSPSSKGVALITGGARGLGREVALRLAEDGFDIAINDLPGTKELDDVAKEVESRGRRSHICAGDVSVEQDVIDMIKSTVDALGSLDVMVANAAVLLLEQLLETSVEAFDRTFAVNVRGVMLCYKHAGKQMVTQGRGGRIIGASSLAGKQGFGILFSYGMSKFAVRGMTQSAASELGKYGITVNAYAPGLADTRMLTMLDEFYNDIGGQGVFHDQFVATTPLGRNAAPKDVSSLVSFLASKDSAFITGETINVNGGGHFD</sequence>
<dbReference type="EMBL" id="MU277191">
    <property type="protein sequence ID" value="KAI0067045.1"/>
    <property type="molecule type" value="Genomic_DNA"/>
</dbReference>
<proteinExistence type="predicted"/>
<organism evidence="1 2">
    <name type="scientific">Artomyces pyxidatus</name>
    <dbReference type="NCBI Taxonomy" id="48021"/>
    <lineage>
        <taxon>Eukaryota</taxon>
        <taxon>Fungi</taxon>
        <taxon>Dikarya</taxon>
        <taxon>Basidiomycota</taxon>
        <taxon>Agaricomycotina</taxon>
        <taxon>Agaricomycetes</taxon>
        <taxon>Russulales</taxon>
        <taxon>Auriscalpiaceae</taxon>
        <taxon>Artomyces</taxon>
    </lineage>
</organism>